<sequence length="540" mass="58619">MSDNRHANAAAGNTTSSRDVKSAAALPTSSKPFGSANHSYSYFDLAVRSIPGPPCFLLSLTPTATNAQEQPRSTPWERAMQDGAFSNPNSPRPSPQHRPRVNSVSTSSKFGVDPPRPPRDGSNTRFWKWRSRSGKSVSETDAAPEGPGDPRMASMSGPKLRYEPSKQDMPPIHQVWTPYLSESDHVFSLQHPTAPPVSVSPGTVVRTPSKSQQSSESSLASPGPKRGRPMGIPEEPLPEGGAQSSLKPAAPMTPLISPRVLYLKAKKEIGSKLKHQQSDDPYLHHPTDAGHPTGPVRGTGRSGKNQAPDEDSRTRSTIEGARRFLAAQSISRTGTWFRDEHHALRIGRKLFGKAPWHRKESNDSINSVSSSVRAVLKGQTPPASPAKQWLKYTNSYTTSNTTFPGGEAVRVSTPPLDEDTADGRPRGFFSSLTPPLAEGETSIKATPPVRLTKRYSVHGHPREWWDQMPQRTGRRDLPGAAGNKFEFDVLEHLPGSPLCPADKRHKSGGTGVCVYHGRRKTGSNLRGEASRGDYSSSDLG</sequence>
<evidence type="ECO:0000313" key="3">
    <source>
        <dbReference type="Proteomes" id="UP000240760"/>
    </source>
</evidence>
<feature type="region of interest" description="Disordered" evidence="1">
    <location>
        <begin position="500"/>
        <end position="540"/>
    </location>
</feature>
<feature type="region of interest" description="Disordered" evidence="1">
    <location>
        <begin position="54"/>
        <end position="171"/>
    </location>
</feature>
<keyword evidence="3" id="KW-1185">Reference proteome</keyword>
<feature type="region of interest" description="Disordered" evidence="1">
    <location>
        <begin position="418"/>
        <end position="447"/>
    </location>
</feature>
<feature type="region of interest" description="Disordered" evidence="1">
    <location>
        <begin position="270"/>
        <end position="318"/>
    </location>
</feature>
<evidence type="ECO:0000313" key="2">
    <source>
        <dbReference type="EMBL" id="PTB79650.1"/>
    </source>
</evidence>
<reference evidence="2 3" key="1">
    <citation type="submission" date="2016-07" db="EMBL/GenBank/DDBJ databases">
        <title>Multiple horizontal gene transfer events from other fungi enriched the ability of initially mycotrophic Trichoderma (Ascomycota) to feed on dead plant biomass.</title>
        <authorList>
            <consortium name="DOE Joint Genome Institute"/>
            <person name="Aerts A."/>
            <person name="Atanasova L."/>
            <person name="Chenthamara K."/>
            <person name="Zhang J."/>
            <person name="Grujic M."/>
            <person name="Henrissat B."/>
            <person name="Kuo A."/>
            <person name="Salamov A."/>
            <person name="Lipzen A."/>
            <person name="Labutti K."/>
            <person name="Barry K."/>
            <person name="Miao Y."/>
            <person name="Rahimi M.J."/>
            <person name="Shen Q."/>
            <person name="Grigoriev I.V."/>
            <person name="Kubicek C.P."/>
            <person name="Druzhinina I.S."/>
        </authorList>
    </citation>
    <scope>NUCLEOTIDE SEQUENCE [LARGE SCALE GENOMIC DNA]</scope>
    <source>
        <strain evidence="2 3">ATCC 18648</strain>
    </source>
</reference>
<feature type="region of interest" description="Disordered" evidence="1">
    <location>
        <begin position="1"/>
        <end position="35"/>
    </location>
</feature>
<dbReference type="AlphaFoldDB" id="A0A2T4CDM9"/>
<dbReference type="Proteomes" id="UP000240760">
    <property type="component" value="Unassembled WGS sequence"/>
</dbReference>
<protein>
    <submittedName>
        <fullName evidence="2">Uncharacterized protein</fullName>
    </submittedName>
</protein>
<name>A0A2T4CDM9_TRILO</name>
<dbReference type="STRING" id="983965.A0A2T4CDM9"/>
<evidence type="ECO:0000256" key="1">
    <source>
        <dbReference type="SAM" id="MobiDB-lite"/>
    </source>
</evidence>
<organism evidence="2 3">
    <name type="scientific">Trichoderma longibrachiatum ATCC 18648</name>
    <dbReference type="NCBI Taxonomy" id="983965"/>
    <lineage>
        <taxon>Eukaryota</taxon>
        <taxon>Fungi</taxon>
        <taxon>Dikarya</taxon>
        <taxon>Ascomycota</taxon>
        <taxon>Pezizomycotina</taxon>
        <taxon>Sordariomycetes</taxon>
        <taxon>Hypocreomycetidae</taxon>
        <taxon>Hypocreales</taxon>
        <taxon>Hypocreaceae</taxon>
        <taxon>Trichoderma</taxon>
    </lineage>
</organism>
<feature type="compositionally biased region" description="Low complexity" evidence="1">
    <location>
        <begin position="209"/>
        <end position="221"/>
    </location>
</feature>
<feature type="region of interest" description="Disordered" evidence="1">
    <location>
        <begin position="187"/>
        <end position="254"/>
    </location>
</feature>
<feature type="compositionally biased region" description="Polar residues" evidence="1">
    <location>
        <begin position="60"/>
        <end position="73"/>
    </location>
</feature>
<dbReference type="EMBL" id="KZ679128">
    <property type="protein sequence ID" value="PTB79650.1"/>
    <property type="molecule type" value="Genomic_DNA"/>
</dbReference>
<proteinExistence type="predicted"/>
<accession>A0A2T4CDM9</accession>
<gene>
    <name evidence="2" type="ORF">M440DRAFT_1428949</name>
</gene>
<feature type="compositionally biased region" description="Basic and acidic residues" evidence="1">
    <location>
        <begin position="270"/>
        <end position="288"/>
    </location>
</feature>
<dbReference type="OrthoDB" id="3648773at2759"/>